<feature type="compositionally biased region" description="Basic and acidic residues" evidence="1">
    <location>
        <begin position="213"/>
        <end position="222"/>
    </location>
</feature>
<dbReference type="RefSeq" id="WP_086285225.1">
    <property type="nucleotide sequence ID" value="NZ_NGMO01000003.1"/>
</dbReference>
<reference evidence="2 3" key="1">
    <citation type="submission" date="2017-05" db="EMBL/GenBank/DDBJ databases">
        <title>The Genome Sequence of Enterococcus sp. 10A9_DIV0425.</title>
        <authorList>
            <consortium name="The Broad Institute Genomics Platform"/>
            <consortium name="The Broad Institute Genomic Center for Infectious Diseases"/>
            <person name="Earl A."/>
            <person name="Manson A."/>
            <person name="Schwartman J."/>
            <person name="Gilmore M."/>
            <person name="Abouelleil A."/>
            <person name="Cao P."/>
            <person name="Chapman S."/>
            <person name="Cusick C."/>
            <person name="Shea T."/>
            <person name="Young S."/>
            <person name="Neafsey D."/>
            <person name="Nusbaum C."/>
            <person name="Birren B."/>
        </authorList>
    </citation>
    <scope>NUCLEOTIDE SEQUENCE [LARGE SCALE GENOMIC DNA]</scope>
    <source>
        <strain evidence="2 3">10A9_DIV0425</strain>
    </source>
</reference>
<evidence type="ECO:0000313" key="2">
    <source>
        <dbReference type="EMBL" id="OTP10487.1"/>
    </source>
</evidence>
<evidence type="ECO:0000256" key="1">
    <source>
        <dbReference type="SAM" id="MobiDB-lite"/>
    </source>
</evidence>
<feature type="region of interest" description="Disordered" evidence="1">
    <location>
        <begin position="193"/>
        <end position="222"/>
    </location>
</feature>
<feature type="compositionally biased region" description="Low complexity" evidence="1">
    <location>
        <begin position="198"/>
        <end position="212"/>
    </location>
</feature>
<protein>
    <submittedName>
        <fullName evidence="2">Uncharacterized protein</fullName>
    </submittedName>
</protein>
<dbReference type="EMBL" id="NGMO01000003">
    <property type="protein sequence ID" value="OTP10487.1"/>
    <property type="molecule type" value="Genomic_DNA"/>
</dbReference>
<feature type="compositionally biased region" description="Polar residues" evidence="1">
    <location>
        <begin position="1194"/>
        <end position="1204"/>
    </location>
</feature>
<accession>A0A242JYU4</accession>
<feature type="region of interest" description="Disordered" evidence="1">
    <location>
        <begin position="1183"/>
        <end position="1204"/>
    </location>
</feature>
<dbReference type="Proteomes" id="UP000194933">
    <property type="component" value="Unassembled WGS sequence"/>
</dbReference>
<feature type="region of interest" description="Disordered" evidence="1">
    <location>
        <begin position="1"/>
        <end position="53"/>
    </location>
</feature>
<proteinExistence type="predicted"/>
<keyword evidence="3" id="KW-1185">Reference proteome</keyword>
<sequence length="1715" mass="196289">MPTNRIPSLESEVDQLTFNETQISETTAGNNQVNGTRPYAEEPELEMTSARKSEVTQDINEKIQAFLQENADDPTKTVIQEEQELPLPEWTSEQKENIRKKLVDFFTEKGIVCQDSNAKELIDTIDEWVLLEGATPPALDMVKVKQLAKLFLGMGEEEVVSEEQASLTVGSWIYEIMKDNQPDILAIVVETTEQAEGTSTPPSTISPQPTSTDKQKSNIETDDIQWRDPNVRQQVETFLQQKKLITEQSTKEEVLIAMGKWITKKEDHKLFLDYENLRPVAKVILKELKLYGGKKEENISNKDAELTVMKWAFETILGSSLEAYMVKKLVSAPDIDQFTMGHLRELFTVKNLEKEGLIQLEDATLTHKQKNFFNKLWNLFLHQELPNYFLDNSGLADDLLISDYASLMQLTGAKILKEGEYQHSFSQEEARLMGEHFWQTILEKGINDYEELRSLLMPSLLAIAQLEPELLREELAKGTYKEVAIGTFIGYQQEGYFKLVEHQELFDRLYKAYQEALIQWRRKDAIATNVAKMCRTKGSSKLFYVIKQNYLLGSTPCSDIKWVPPKLEAEYTKLTKNVSEAHVPFDKKLIEFALNALEQKELDFIFSKTTTLYEGFAELKNEHDYKGGAPGTGGMILVNVKGRVPWEDTILSLDKTDLFVAVQGNEERWYALKRLDEEGGYIIYRVDQDPLAYLKYGLFNRKDLWGGGYRQVRNETRIGNKYFKFSASVNRSKQLSHGEEIEPFLETFSRKHSDQLYNQLYDSGNDKADIKKAWDVIKHFIPFYDCVVGIKNQDVGEAVTSCTIDALLFIPVVGQITSLNMKFALGVARALARGGIRSIVKSSRHFLPKVTEIRKLVYSLARTIDPGFETIAGGGRLVIQKVLKFKNEFQVGAKTKALLEKIEVMEKAREALKKEIVLGKLNGLEVPVKKMNADLYMKVTNLDTADVFGGLYMLKGFQLEPYRGPAKFTTEQLKLIDQLAVQFDEDQVHIVEVNLDPQAYGEGMITTVTKEGEETKRFIRMKEKLIPVRIQSIEEHGVRMYVKDPSAKKFLPVNYNGVEWYFEPPTSRSVSKEVETKIGELLDQFETQKNPIFLSGPDSKHGLMWNGSNRSYIKIKEHYIPLVLLDENLNRYHLVKKDYNEAMTVLRFNEKKGQFRFETEWERQQAIEAATLSPGLVRSRGGLGKKRLKMSEEGSPSTSQGVASQMTKDVVLPPANQLPPNPPRHAEEWTKLRKAISIQEKYKAPVPEDDSIQLGDFSTFLPENTIIYYDDDEWLEGQFMKGIRKDLPSEPKLDFRVYVGLKSEEVPEYIKLFKKKLVENFIKSQGNCKTAKEKCDKLLKEGVLAETTEGQYLIDMFKLKDAPNQEEILKEIISRLRSIAKKGEEFLQKTADLGFQNIWIVSTDLVRQPGTQEYRSLYKKTLRSEAFVVTADPECRMIIYADAFHLDPDIRKGKQIIPDARETILHEMTHHAADTEDVVRYYRVEAGFSKSAQDTIDDFTFNYPNLLKSKPFKRFVKHLANSLDKPTISISTVAEEMKENFMLRANFQMMDAEMVMTLLRDFAEGRAFKERPIIKRDMNEENLKMESMFTYLVYLHILGEESFEKDIQLNKEQEQTIMGTTDDVSVNITNKEVTETVEITKETVNRSALNLVADTEAVIGITPSVSDQPVDTEPLKTTAKQGFLDLVVTSVERSIKKNSDSTQISQNQQELRLQH</sequence>
<name>A0A242JYU4_9ENTE</name>
<organism evidence="2 3">
    <name type="scientific">Candidatus Enterococcus wittei</name>
    <dbReference type="NCBI Taxonomy" id="1987383"/>
    <lineage>
        <taxon>Bacteria</taxon>
        <taxon>Bacillati</taxon>
        <taxon>Bacillota</taxon>
        <taxon>Bacilli</taxon>
        <taxon>Lactobacillales</taxon>
        <taxon>Enterococcaceae</taxon>
        <taxon>Enterococcus</taxon>
    </lineage>
</organism>
<gene>
    <name evidence="2" type="ORF">A5844_002187</name>
</gene>
<evidence type="ECO:0000313" key="3">
    <source>
        <dbReference type="Proteomes" id="UP000194933"/>
    </source>
</evidence>
<comment type="caution">
    <text evidence="2">The sequence shown here is derived from an EMBL/GenBank/DDBJ whole genome shotgun (WGS) entry which is preliminary data.</text>
</comment>
<feature type="compositionally biased region" description="Polar residues" evidence="1">
    <location>
        <begin position="14"/>
        <end position="35"/>
    </location>
</feature>